<organism evidence="4 5">
    <name type="scientific">Lithocarpus litseifolius</name>
    <dbReference type="NCBI Taxonomy" id="425828"/>
    <lineage>
        <taxon>Eukaryota</taxon>
        <taxon>Viridiplantae</taxon>
        <taxon>Streptophyta</taxon>
        <taxon>Embryophyta</taxon>
        <taxon>Tracheophyta</taxon>
        <taxon>Spermatophyta</taxon>
        <taxon>Magnoliopsida</taxon>
        <taxon>eudicotyledons</taxon>
        <taxon>Gunneridae</taxon>
        <taxon>Pentapetalae</taxon>
        <taxon>rosids</taxon>
        <taxon>fabids</taxon>
        <taxon>Fagales</taxon>
        <taxon>Fagaceae</taxon>
        <taxon>Lithocarpus</taxon>
    </lineage>
</organism>
<evidence type="ECO:0000313" key="5">
    <source>
        <dbReference type="Proteomes" id="UP001459277"/>
    </source>
</evidence>
<keyword evidence="2" id="KW-0560">Oxidoreductase</keyword>
<dbReference type="Pfam" id="PF00106">
    <property type="entry name" value="adh_short"/>
    <property type="match status" value="1"/>
</dbReference>
<keyword evidence="1" id="KW-0521">NADP</keyword>
<keyword evidence="5" id="KW-1185">Reference proteome</keyword>
<dbReference type="Pfam" id="PF13561">
    <property type="entry name" value="adh_short_C2"/>
    <property type="match status" value="1"/>
</dbReference>
<dbReference type="InterPro" id="IPR045000">
    <property type="entry name" value="TR"/>
</dbReference>
<dbReference type="PANTHER" id="PTHR42898">
    <property type="entry name" value="TROPINONE REDUCTASE"/>
    <property type="match status" value="1"/>
</dbReference>
<dbReference type="Proteomes" id="UP001459277">
    <property type="component" value="Unassembled WGS sequence"/>
</dbReference>
<dbReference type="EMBL" id="JAZDWU010000006">
    <property type="protein sequence ID" value="KAK9998720.1"/>
    <property type="molecule type" value="Genomic_DNA"/>
</dbReference>
<protein>
    <submittedName>
        <fullName evidence="4">Uncharacterized protein</fullName>
    </submittedName>
</protein>
<reference evidence="4 5" key="1">
    <citation type="submission" date="2024-01" db="EMBL/GenBank/DDBJ databases">
        <title>A telomere-to-telomere, gap-free genome of sweet tea (Lithocarpus litseifolius).</title>
        <authorList>
            <person name="Zhou J."/>
        </authorList>
    </citation>
    <scope>NUCLEOTIDE SEQUENCE [LARGE SCALE GENOMIC DNA]</scope>
    <source>
        <strain evidence="4">Zhou-2022a</strain>
        <tissue evidence="4">Leaf</tissue>
    </source>
</reference>
<evidence type="ECO:0000256" key="3">
    <source>
        <dbReference type="ARBA" id="ARBA00025714"/>
    </source>
</evidence>
<dbReference type="InterPro" id="IPR036291">
    <property type="entry name" value="NAD(P)-bd_dom_sf"/>
</dbReference>
<evidence type="ECO:0000313" key="4">
    <source>
        <dbReference type="EMBL" id="KAK9998720.1"/>
    </source>
</evidence>
<gene>
    <name evidence="4" type="ORF">SO802_018323</name>
</gene>
<evidence type="ECO:0000256" key="1">
    <source>
        <dbReference type="ARBA" id="ARBA00022857"/>
    </source>
</evidence>
<proteinExistence type="inferred from homology"/>
<dbReference type="AlphaFoldDB" id="A0AAW2CKI2"/>
<dbReference type="GO" id="GO:0016491">
    <property type="term" value="F:oxidoreductase activity"/>
    <property type="evidence" value="ECO:0007669"/>
    <property type="project" value="UniProtKB-KW"/>
</dbReference>
<dbReference type="Gene3D" id="3.40.50.720">
    <property type="entry name" value="NAD(P)-binding Rossmann-like Domain"/>
    <property type="match status" value="2"/>
</dbReference>
<evidence type="ECO:0000256" key="2">
    <source>
        <dbReference type="ARBA" id="ARBA00023002"/>
    </source>
</evidence>
<comment type="similarity">
    <text evidence="3">Belongs to the short-chain dehydrogenases/reductases (SDR) family. SDR65C subfamily.</text>
</comment>
<dbReference type="InterPro" id="IPR002347">
    <property type="entry name" value="SDR_fam"/>
</dbReference>
<accession>A0AAW2CKI2</accession>
<comment type="caution">
    <text evidence="4">The sequence shown here is derived from an EMBL/GenBank/DDBJ whole genome shotgun (WGS) entry which is preliminary data.</text>
</comment>
<name>A0AAW2CKI2_9ROSI</name>
<dbReference type="SUPFAM" id="SSF51735">
    <property type="entry name" value="NAD(P)-binding Rossmann-fold domains"/>
    <property type="match status" value="1"/>
</dbReference>
<dbReference type="PANTHER" id="PTHR42898:SF79">
    <property type="entry name" value="NAD(P)-BINDING ROSSMANN-FOLD PROTEIN"/>
    <property type="match status" value="1"/>
</dbReference>
<sequence>MAQPDNSRWSLQGMTALVTGGSKGIGHAIVEELAGLGATVHTCSRNEVDLNECLSEWRKKGLQLTGSVCDVSSSAERENLISTASNLFNGKLNILHLDDENFFNAVISRTPMGRVGEPKEVSSLVAFLCLPAASYITGQTICVDGGMTVNGFMFP</sequence>